<name>A0A2P2R0W3_RHIMU</name>
<protein>
    <submittedName>
        <fullName evidence="1">Uncharacterized protein</fullName>
    </submittedName>
</protein>
<accession>A0A2P2R0W3</accession>
<organism evidence="1">
    <name type="scientific">Rhizophora mucronata</name>
    <name type="common">Asiatic mangrove</name>
    <dbReference type="NCBI Taxonomy" id="61149"/>
    <lineage>
        <taxon>Eukaryota</taxon>
        <taxon>Viridiplantae</taxon>
        <taxon>Streptophyta</taxon>
        <taxon>Embryophyta</taxon>
        <taxon>Tracheophyta</taxon>
        <taxon>Spermatophyta</taxon>
        <taxon>Magnoliopsida</taxon>
        <taxon>eudicotyledons</taxon>
        <taxon>Gunneridae</taxon>
        <taxon>Pentapetalae</taxon>
        <taxon>rosids</taxon>
        <taxon>fabids</taxon>
        <taxon>Malpighiales</taxon>
        <taxon>Rhizophoraceae</taxon>
        <taxon>Rhizophora</taxon>
    </lineage>
</organism>
<dbReference type="AlphaFoldDB" id="A0A2P2R0W3"/>
<sequence>MKFFDYLFESPNSWSKIDSIYIFEVDNQITCLLTQTDMCSIVL</sequence>
<dbReference type="EMBL" id="GGEC01092384">
    <property type="protein sequence ID" value="MBX72868.1"/>
    <property type="molecule type" value="Transcribed_RNA"/>
</dbReference>
<proteinExistence type="predicted"/>
<reference evidence="1" key="1">
    <citation type="submission" date="2018-02" db="EMBL/GenBank/DDBJ databases">
        <title>Rhizophora mucronata_Transcriptome.</title>
        <authorList>
            <person name="Meera S.P."/>
            <person name="Sreeshan A."/>
            <person name="Augustine A."/>
        </authorList>
    </citation>
    <scope>NUCLEOTIDE SEQUENCE</scope>
    <source>
        <tissue evidence="1">Leaf</tissue>
    </source>
</reference>
<evidence type="ECO:0000313" key="1">
    <source>
        <dbReference type="EMBL" id="MBX72868.1"/>
    </source>
</evidence>